<keyword evidence="19" id="KW-1185">Reference proteome</keyword>
<evidence type="ECO:0000256" key="11">
    <source>
        <dbReference type="ARBA" id="ARBA00022927"/>
    </source>
</evidence>
<evidence type="ECO:0000256" key="1">
    <source>
        <dbReference type="ARBA" id="ARBA00004275"/>
    </source>
</evidence>
<evidence type="ECO:0000256" key="17">
    <source>
        <dbReference type="SAM" id="MobiDB-lite"/>
    </source>
</evidence>
<comment type="similarity">
    <text evidence="3">Belongs to the peroxisomal targeting signal receptor family.</text>
</comment>
<dbReference type="GO" id="GO:0016560">
    <property type="term" value="P:protein import into peroxisome matrix, docking"/>
    <property type="evidence" value="ECO:0007669"/>
    <property type="project" value="TreeGrafter"/>
</dbReference>
<dbReference type="EMBL" id="LAZP02000435">
    <property type="protein sequence ID" value="PFH57250.1"/>
    <property type="molecule type" value="Genomic_DNA"/>
</dbReference>
<feature type="compositionally biased region" description="Polar residues" evidence="17">
    <location>
        <begin position="9"/>
        <end position="21"/>
    </location>
</feature>
<reference evidence="18 19" key="2">
    <citation type="journal article" date="2017" name="Sci. Rep.">
        <title>Ant-infecting Ophiocordyceps genomes reveal a high diversity of potential behavioral manipulation genes and a possible major role for enterotoxins.</title>
        <authorList>
            <person name="de Bekker C."/>
            <person name="Ohm R.A."/>
            <person name="Evans H.C."/>
            <person name="Brachmann A."/>
            <person name="Hughes D.P."/>
        </authorList>
    </citation>
    <scope>NUCLEOTIDE SEQUENCE [LARGE SCALE GENOMIC DNA]</scope>
    <source>
        <strain evidence="18 19">SC16a</strain>
    </source>
</reference>
<gene>
    <name evidence="18" type="ORF">XA68_15321</name>
</gene>
<keyword evidence="13" id="KW-0576">Peroxisome</keyword>
<evidence type="ECO:0000256" key="12">
    <source>
        <dbReference type="ARBA" id="ARBA00022966"/>
    </source>
</evidence>
<dbReference type="SUPFAM" id="SSF48452">
    <property type="entry name" value="TPR-like"/>
    <property type="match status" value="1"/>
</dbReference>
<dbReference type="InterPro" id="IPR011990">
    <property type="entry name" value="TPR-like_helical_dom_sf"/>
</dbReference>
<dbReference type="PANTHER" id="PTHR10130">
    <property type="entry name" value="PEROXISOMAL TARGETING SIGNAL 1 RECEPTOR PEX5"/>
    <property type="match status" value="1"/>
</dbReference>
<sequence>MSFMGGAECSSSGNPLSQFQKHVQDDKTLQRDRLIGRGPGGQLGGFRSQAAGAPQDEMLEGFVNGAPNLQQDFPIHGGPAPQLNVATPSSMRASSASPSWARDFNGQAGAESAFKPPPGAHFSADEFARFNMMNTQASSSRSSPMPSQMAPQRPMLGVGMMMNRGMGYGMAGPPMFQPMYQNYEQQQQQPVEDKGKGKAQMVELDDSQWEEQFAKLELQDKEEAAAERQREADEATAAERELDEMDRAMQSETNEFGDFESIWKGIQAETAAARSAVDDGQYLDLDKEWNSDMLQDLNGLGDWGRFSDPVVENYLFEEENMFRKEHNAFERGVRVMKEGGNLSLAALAFEAAVQQDPSHVEAWVWLGQAQAQNEKETAAIRAMEEALKLDGNHLDALMGLAVSYTNEGYDSTAYRTLERWLSVKYPTILDPKDLHPRSDMGFSDRQLLHDKVTGLFIKAAQLSPDGERMDPDVQVGLGVLFYGAEEYDKAVDCFQAALQSSELGSSNQQQQVHLLWNRLGATLANSGRSEEAIAAYEQALALAPNFVRARYNLGVSCININCHHEAACHFLAALEMHKSIEKAGRAQAHEMLGATDETPGLVDEALDRMSAQNRSSTLYDTLRRVFTQMGRRDLAEKTLPGVDPDLFRAEFDF</sequence>
<dbReference type="AlphaFoldDB" id="A0A2A9P8R7"/>
<feature type="repeat" description="TPR" evidence="15">
    <location>
        <begin position="513"/>
        <end position="546"/>
    </location>
</feature>
<comment type="subcellular location">
    <subcellularLocation>
        <location evidence="2">Cytoplasm</location>
    </subcellularLocation>
    <subcellularLocation>
        <location evidence="1">Peroxisome</location>
    </subcellularLocation>
</comment>
<dbReference type="OrthoDB" id="10006023at2759"/>
<feature type="repeat" description="TPR" evidence="15">
    <location>
        <begin position="360"/>
        <end position="393"/>
    </location>
</feature>
<evidence type="ECO:0000256" key="15">
    <source>
        <dbReference type="PROSITE-ProRule" id="PRU00339"/>
    </source>
</evidence>
<keyword evidence="11" id="KW-0653">Protein transport</keyword>
<keyword evidence="12" id="KW-0882">Thioester bond</keyword>
<keyword evidence="10" id="KW-0832">Ubl conjugation</keyword>
<evidence type="ECO:0000256" key="5">
    <source>
        <dbReference type="ARBA" id="ARBA00022448"/>
    </source>
</evidence>
<dbReference type="FunFam" id="1.25.40.10:FF:000218">
    <property type="entry name" value="Peroxisomal targeting signal receptor"/>
    <property type="match status" value="1"/>
</dbReference>
<feature type="repeat" description="TPR" evidence="15">
    <location>
        <begin position="471"/>
        <end position="504"/>
    </location>
</feature>
<evidence type="ECO:0000256" key="7">
    <source>
        <dbReference type="ARBA" id="ARBA00022499"/>
    </source>
</evidence>
<dbReference type="Pfam" id="PF13432">
    <property type="entry name" value="TPR_16"/>
    <property type="match status" value="1"/>
</dbReference>
<evidence type="ECO:0000256" key="14">
    <source>
        <dbReference type="ARBA" id="ARBA00032505"/>
    </source>
</evidence>
<organism evidence="18 19">
    <name type="scientific">Ophiocordyceps unilateralis</name>
    <name type="common">Zombie-ant fungus</name>
    <name type="synonym">Torrubia unilateralis</name>
    <dbReference type="NCBI Taxonomy" id="268505"/>
    <lineage>
        <taxon>Eukaryota</taxon>
        <taxon>Fungi</taxon>
        <taxon>Dikarya</taxon>
        <taxon>Ascomycota</taxon>
        <taxon>Pezizomycotina</taxon>
        <taxon>Sordariomycetes</taxon>
        <taxon>Hypocreomycetidae</taxon>
        <taxon>Hypocreales</taxon>
        <taxon>Ophiocordycipitaceae</taxon>
        <taxon>Ophiocordyceps</taxon>
    </lineage>
</organism>
<evidence type="ECO:0000256" key="8">
    <source>
        <dbReference type="ARBA" id="ARBA00022737"/>
    </source>
</evidence>
<evidence type="ECO:0000256" key="4">
    <source>
        <dbReference type="ARBA" id="ARBA00014710"/>
    </source>
</evidence>
<dbReference type="PANTHER" id="PTHR10130:SF0">
    <property type="entry name" value="GH08708P"/>
    <property type="match status" value="1"/>
</dbReference>
<dbReference type="STRING" id="268505.A0A2A9P8R7"/>
<keyword evidence="16" id="KW-0175">Coiled coil</keyword>
<evidence type="ECO:0000256" key="13">
    <source>
        <dbReference type="ARBA" id="ARBA00023140"/>
    </source>
</evidence>
<keyword evidence="6" id="KW-0963">Cytoplasm</keyword>
<dbReference type="GO" id="GO:0005778">
    <property type="term" value="C:peroxisomal membrane"/>
    <property type="evidence" value="ECO:0007669"/>
    <property type="project" value="TreeGrafter"/>
</dbReference>
<accession>A0A2A9P8R7</accession>
<evidence type="ECO:0000256" key="3">
    <source>
        <dbReference type="ARBA" id="ARBA00005348"/>
    </source>
</evidence>
<dbReference type="GO" id="GO:0005829">
    <property type="term" value="C:cytosol"/>
    <property type="evidence" value="ECO:0007669"/>
    <property type="project" value="TreeGrafter"/>
</dbReference>
<dbReference type="Gene3D" id="1.25.40.10">
    <property type="entry name" value="Tetratricopeptide repeat domain"/>
    <property type="match status" value="1"/>
</dbReference>
<dbReference type="SMART" id="SM00028">
    <property type="entry name" value="TPR"/>
    <property type="match status" value="4"/>
</dbReference>
<feature type="region of interest" description="Disordered" evidence="17">
    <location>
        <begin position="1"/>
        <end position="29"/>
    </location>
</feature>
<evidence type="ECO:0000256" key="10">
    <source>
        <dbReference type="ARBA" id="ARBA00022843"/>
    </source>
</evidence>
<keyword evidence="5" id="KW-0813">Transport</keyword>
<evidence type="ECO:0000256" key="9">
    <source>
        <dbReference type="ARBA" id="ARBA00022803"/>
    </source>
</evidence>
<comment type="caution">
    <text evidence="18">The sequence shown here is derived from an EMBL/GenBank/DDBJ whole genome shotgun (WGS) entry which is preliminary data.</text>
</comment>
<evidence type="ECO:0000313" key="19">
    <source>
        <dbReference type="Proteomes" id="UP000037136"/>
    </source>
</evidence>
<name>A0A2A9P8R7_OPHUN</name>
<keyword evidence="9 15" id="KW-0802">TPR repeat</keyword>
<evidence type="ECO:0000256" key="6">
    <source>
        <dbReference type="ARBA" id="ARBA00022490"/>
    </source>
</evidence>
<protein>
    <recommendedName>
        <fullName evidence="4">Peroxisomal targeting signal receptor</fullName>
    </recommendedName>
    <alternativeName>
        <fullName evidence="14">Peroxin-5</fullName>
    </alternativeName>
</protein>
<reference evidence="18 19" key="1">
    <citation type="journal article" date="2015" name="BMC Genomics">
        <title>Gene expression during zombie ant biting behavior reflects the complexity underlying fungal parasitic behavioral manipulation.</title>
        <authorList>
            <person name="de Bekker C."/>
            <person name="Ohm R.A."/>
            <person name="Loreto R.G."/>
            <person name="Sebastian A."/>
            <person name="Albert I."/>
            <person name="Merrow M."/>
            <person name="Brachmann A."/>
            <person name="Hughes D.P."/>
        </authorList>
    </citation>
    <scope>NUCLEOTIDE SEQUENCE [LARGE SCALE GENOMIC DNA]</scope>
    <source>
        <strain evidence="18 19">SC16a</strain>
    </source>
</reference>
<dbReference type="Pfam" id="PF13414">
    <property type="entry name" value="TPR_11"/>
    <property type="match status" value="1"/>
</dbReference>
<dbReference type="Proteomes" id="UP000037136">
    <property type="component" value="Unassembled WGS sequence"/>
</dbReference>
<feature type="coiled-coil region" evidence="16">
    <location>
        <begin position="218"/>
        <end position="255"/>
    </location>
</feature>
<dbReference type="GO" id="GO:0005052">
    <property type="term" value="F:peroxisome matrix targeting signal-1 binding"/>
    <property type="evidence" value="ECO:0007669"/>
    <property type="project" value="TreeGrafter"/>
</dbReference>
<keyword evidence="7" id="KW-1017">Isopeptide bond</keyword>
<keyword evidence="8" id="KW-0677">Repeat</keyword>
<dbReference type="PROSITE" id="PS50005">
    <property type="entry name" value="TPR"/>
    <property type="match status" value="3"/>
</dbReference>
<evidence type="ECO:0000256" key="2">
    <source>
        <dbReference type="ARBA" id="ARBA00004496"/>
    </source>
</evidence>
<evidence type="ECO:0000256" key="16">
    <source>
        <dbReference type="SAM" id="Coils"/>
    </source>
</evidence>
<evidence type="ECO:0000313" key="18">
    <source>
        <dbReference type="EMBL" id="PFH57250.1"/>
    </source>
</evidence>
<dbReference type="InterPro" id="IPR024111">
    <property type="entry name" value="PEX5/PEX5L"/>
</dbReference>
<dbReference type="InterPro" id="IPR019734">
    <property type="entry name" value="TPR_rpt"/>
</dbReference>
<proteinExistence type="inferred from homology"/>